<dbReference type="KEGG" id="ttc:FOKN1_1209"/>
<dbReference type="AlphaFoldDB" id="A0A1Z4VQK7"/>
<evidence type="ECO:0000313" key="3">
    <source>
        <dbReference type="Proteomes" id="UP000218765"/>
    </source>
</evidence>
<dbReference type="EMBL" id="AP018052">
    <property type="protein sequence ID" value="BAZ93608.1"/>
    <property type="molecule type" value="Genomic_DNA"/>
</dbReference>
<dbReference type="InterPro" id="IPR018247">
    <property type="entry name" value="EF_Hand_1_Ca_BS"/>
</dbReference>
<dbReference type="InterPro" id="IPR006530">
    <property type="entry name" value="YD"/>
</dbReference>
<dbReference type="InterPro" id="IPR031325">
    <property type="entry name" value="RHS_repeat"/>
</dbReference>
<name>A0A1Z4VQK7_9GAMM</name>
<sequence>MELNKTGTGWEFHSAEGFIEYYNKDKLLTHIEYIDGSIVTVHREYGRVSQVVDEALGRSLALSYDDKQRLASVAGDSGIAWQYAYDVNGNLEYVYNSDGTILQYHYENSRWPHALTGITDERGIRYATYEYYADGRAKASYHAGNAQRVDITYDDITGTRTVTNSRGQSTTYTTDVNLGTALVTGISGPGCSTCANGGDTSYTYDPANNNLLSKTENGLTTQYGDYDAKGQYGYKIEAVGTPEERLIEYDYDPRFYNRITEILEPSVYPGAQKVTRYTYDDWGNRLTETVNGYAPDGSIVTRTTRYEYNGPLHQLSLIDGPRTDVGDMTHYRYYPNDPAYGEDRGRLKEVEGANGVLERRNLRYTATGKLRKEHRGALRLNYYYYPGNDRLKQLVVTDTTSGEQRKTRWTYLATGEVESITQGYGTPEATTLTLGYDDARRLVRITDGLGNYIEYTLDTEGNREAESIHDMGGYLRKQLTQAFDIYNQLNSSVQVNETVDYDYAPDGTLNRQTDGRGAVTEYSYDALHRLTRTVQNVVGSDPATASAATAYAYDVQDNLTTVTDPNDGTTTYAYDDLGNLVSQTSPDTGTTTFRYDAAGNLIGKTDAKGQEFTYSYDALNRLTAVDGPGTESDVSYVYDTCPNGQGRLCRMTRTDTSLDYSYTAFGEVAQADQAVVTWPGIQIAAGSVSYIYDATGRVSGIRYPSGAEVDYVFDASGNITAVQLQYNGIATPLLQNGIYHAFGELMNGVFGNGQQYYEGYDQAYRPAWRYSGPYYQWINPYSSYDANGNLVAYAGSESPTFTYDALDRIDTASSGYFGNRDYAYDRNGNRTRMEVDSQITTYGYTPQTNRLAQLDGDSQAIVLDANGNTTALRGMTLTYTPDNRLASVTNTADYRYNGLGQRVYRLVKVPGAIGQGPKRSYICGLNGELLAETGPTGQVTREYIYLNGKPLAMLEHVPASDEAILNGDFDGDGVITLEDFYEWYFLHYSSSSGPDSVYDLTGDGVNDSQDMNAMIGCINTGTCQASVYDTNLYYIHNDDLGTPKALTDETGTKVWSVTHTPFGWATVNEDPDGDGREVVFNLRFPGQYYDAESGLHYNYHRYYDPDTGRYMTSDPIGLAGGLNTYLYAEGNPLIFTDAFGLDTLQCRRNLSPLDHLPITIQPGPLFHEFQCVGDTSSGFHCRGLVPSGNPIDSPGLLKEEENFDPKSCDAVNKENDCVDRCIVDQWLNKDIPNYSVDLSAGQNCQTYNSTNLSTCLAQCRAN</sequence>
<organism evidence="2 3">
    <name type="scientific">Thiohalobacter thiocyanaticus</name>
    <dbReference type="NCBI Taxonomy" id="585455"/>
    <lineage>
        <taxon>Bacteria</taxon>
        <taxon>Pseudomonadati</taxon>
        <taxon>Pseudomonadota</taxon>
        <taxon>Gammaproteobacteria</taxon>
        <taxon>Thiohalobacterales</taxon>
        <taxon>Thiohalobacteraceae</taxon>
        <taxon>Thiohalobacter</taxon>
    </lineage>
</organism>
<proteinExistence type="predicted"/>
<keyword evidence="3" id="KW-1185">Reference proteome</keyword>
<reference evidence="2 3" key="1">
    <citation type="submission" date="2017-05" db="EMBL/GenBank/DDBJ databases">
        <title>Thiocyanate degradation by Thiohalobacter thiocyanaticus FOKN1.</title>
        <authorList>
            <person name="Oshiki M."/>
            <person name="Fukushima T."/>
            <person name="Kawano S."/>
            <person name="Nakagawa J."/>
        </authorList>
    </citation>
    <scope>NUCLEOTIDE SEQUENCE [LARGE SCALE GENOMIC DNA]</scope>
    <source>
        <strain evidence="2 3">FOKN1</strain>
    </source>
</reference>
<protein>
    <recommendedName>
        <fullName evidence="1">RHS protein conserved region domain-containing protein</fullName>
    </recommendedName>
</protein>
<dbReference type="PANTHER" id="PTHR32305">
    <property type="match status" value="1"/>
</dbReference>
<dbReference type="PROSITE" id="PS00018">
    <property type="entry name" value="EF_HAND_1"/>
    <property type="match status" value="1"/>
</dbReference>
<dbReference type="NCBIfam" id="TIGR03696">
    <property type="entry name" value="Rhs_assc_core"/>
    <property type="match status" value="1"/>
</dbReference>
<accession>A0A1Z4VQK7</accession>
<dbReference type="Pfam" id="PF05593">
    <property type="entry name" value="RHS_repeat"/>
    <property type="match status" value="2"/>
</dbReference>
<dbReference type="InterPro" id="IPR001826">
    <property type="entry name" value="RHS"/>
</dbReference>
<gene>
    <name evidence="2" type="ORF">FOKN1_1209</name>
</gene>
<dbReference type="Gene3D" id="2.180.10.10">
    <property type="entry name" value="RHS repeat-associated core"/>
    <property type="match status" value="2"/>
</dbReference>
<dbReference type="PANTHER" id="PTHR32305:SF15">
    <property type="entry name" value="PROTEIN RHSA-RELATED"/>
    <property type="match status" value="1"/>
</dbReference>
<dbReference type="Proteomes" id="UP000218765">
    <property type="component" value="Chromosome"/>
</dbReference>
<evidence type="ECO:0000259" key="1">
    <source>
        <dbReference type="Pfam" id="PF03527"/>
    </source>
</evidence>
<dbReference type="InterPro" id="IPR022385">
    <property type="entry name" value="Rhs_assc_core"/>
</dbReference>
<feature type="domain" description="RHS protein conserved region" evidence="1">
    <location>
        <begin position="1033"/>
        <end position="1066"/>
    </location>
</feature>
<evidence type="ECO:0000313" key="2">
    <source>
        <dbReference type="EMBL" id="BAZ93608.1"/>
    </source>
</evidence>
<dbReference type="NCBIfam" id="TIGR01643">
    <property type="entry name" value="YD_repeat_2x"/>
    <property type="match status" value="3"/>
</dbReference>
<dbReference type="Pfam" id="PF03527">
    <property type="entry name" value="RHS"/>
    <property type="match status" value="1"/>
</dbReference>
<dbReference type="InterPro" id="IPR050708">
    <property type="entry name" value="T6SS_VgrG/RHS"/>
</dbReference>